<keyword evidence="8" id="KW-1185">Reference proteome</keyword>
<gene>
    <name evidence="7" type="ORF">OSB1V03_LOCUS12139</name>
</gene>
<dbReference type="InterPro" id="IPR001780">
    <property type="entry name" value="Ribosomal_eL33"/>
</dbReference>
<dbReference type="PROSITE" id="PS01105">
    <property type="entry name" value="RIBOSOMAL_L35AE"/>
    <property type="match status" value="1"/>
</dbReference>
<evidence type="ECO:0000256" key="1">
    <source>
        <dbReference type="ARBA" id="ARBA00009269"/>
    </source>
</evidence>
<dbReference type="GO" id="GO:0003735">
    <property type="term" value="F:structural constituent of ribosome"/>
    <property type="evidence" value="ECO:0007669"/>
    <property type="project" value="InterPro"/>
</dbReference>
<evidence type="ECO:0000313" key="7">
    <source>
        <dbReference type="EMBL" id="CAD7631730.1"/>
    </source>
</evidence>
<dbReference type="Pfam" id="PF01247">
    <property type="entry name" value="Ribosomal_L35Ae"/>
    <property type="match status" value="1"/>
</dbReference>
<feature type="region of interest" description="Disordered" evidence="6">
    <location>
        <begin position="1"/>
        <end position="36"/>
    </location>
</feature>
<dbReference type="SUPFAM" id="SSF50447">
    <property type="entry name" value="Translation proteins"/>
    <property type="match status" value="1"/>
</dbReference>
<keyword evidence="3" id="KW-0687">Ribonucleoprotein</keyword>
<dbReference type="InterPro" id="IPR009000">
    <property type="entry name" value="Transl_B-barrel_sf"/>
</dbReference>
<organism evidence="7">
    <name type="scientific">Medioppia subpectinata</name>
    <dbReference type="NCBI Taxonomy" id="1979941"/>
    <lineage>
        <taxon>Eukaryota</taxon>
        <taxon>Metazoa</taxon>
        <taxon>Ecdysozoa</taxon>
        <taxon>Arthropoda</taxon>
        <taxon>Chelicerata</taxon>
        <taxon>Arachnida</taxon>
        <taxon>Acari</taxon>
        <taxon>Acariformes</taxon>
        <taxon>Sarcoptiformes</taxon>
        <taxon>Oribatida</taxon>
        <taxon>Brachypylina</taxon>
        <taxon>Oppioidea</taxon>
        <taxon>Oppiidae</taxon>
        <taxon>Medioppia</taxon>
    </lineage>
</organism>
<dbReference type="AlphaFoldDB" id="A0A7R9Q4C6"/>
<evidence type="ECO:0000256" key="6">
    <source>
        <dbReference type="SAM" id="MobiDB-lite"/>
    </source>
</evidence>
<dbReference type="HAMAP" id="MF_00573">
    <property type="entry name" value="Ribosomal_eL33"/>
    <property type="match status" value="1"/>
</dbReference>
<dbReference type="Proteomes" id="UP000759131">
    <property type="component" value="Unassembled WGS sequence"/>
</dbReference>
<dbReference type="GO" id="GO:0005840">
    <property type="term" value="C:ribosome"/>
    <property type="evidence" value="ECO:0007669"/>
    <property type="project" value="UniProtKB-KW"/>
</dbReference>
<name>A0A7R9Q4C6_9ACAR</name>
<sequence>MADKEPKKKTKSAPAAAPVAAEPVKKVKKSSRRGKFNTATPGRLYVKAIFTGYKRSLRNQRENTALLRLEGVNRQSETDFYLGKRVAYVYKGKSKSRIPRRDGKTSKLRVIWGKVTRSHGNSGAVRAKFARNLPALAIGRRVRVMLYPSRI</sequence>
<dbReference type="GO" id="GO:1990904">
    <property type="term" value="C:ribonucleoprotein complex"/>
    <property type="evidence" value="ECO:0007669"/>
    <property type="project" value="UniProtKB-KW"/>
</dbReference>
<proteinExistence type="inferred from homology"/>
<feature type="compositionally biased region" description="Basic residues" evidence="6">
    <location>
        <begin position="26"/>
        <end position="35"/>
    </location>
</feature>
<dbReference type="InterPro" id="IPR038661">
    <property type="entry name" value="Ribosomal_eL33_sf"/>
</dbReference>
<evidence type="ECO:0000256" key="3">
    <source>
        <dbReference type="ARBA" id="ARBA00023274"/>
    </source>
</evidence>
<dbReference type="InterPro" id="IPR018266">
    <property type="entry name" value="Ribosomal_eL33_CS"/>
</dbReference>
<dbReference type="EMBL" id="CAJPIZ010009899">
    <property type="protein sequence ID" value="CAG2112160.1"/>
    <property type="molecule type" value="Genomic_DNA"/>
</dbReference>
<evidence type="ECO:0000256" key="5">
    <source>
        <dbReference type="ARBA" id="ARBA00035530"/>
    </source>
</evidence>
<dbReference type="FunFam" id="2.40.10.190:FF:000001">
    <property type="entry name" value="60S ribosomal protein L35a"/>
    <property type="match status" value="1"/>
</dbReference>
<dbReference type="Gene3D" id="2.40.10.190">
    <property type="entry name" value="translation elongation factor selb, chain A, domain 4"/>
    <property type="match status" value="1"/>
</dbReference>
<reference evidence="7" key="1">
    <citation type="submission" date="2020-11" db="EMBL/GenBank/DDBJ databases">
        <authorList>
            <person name="Tran Van P."/>
        </authorList>
    </citation>
    <scope>NUCLEOTIDE SEQUENCE</scope>
</reference>
<evidence type="ECO:0000256" key="2">
    <source>
        <dbReference type="ARBA" id="ARBA00022980"/>
    </source>
</evidence>
<comment type="similarity">
    <text evidence="1">Belongs to the eukaryotic ribosomal protein eL33 family.</text>
</comment>
<protein>
    <recommendedName>
        <fullName evidence="4">Large ribosomal subunit protein eL33</fullName>
    </recommendedName>
    <alternativeName>
        <fullName evidence="5">60S ribosomal protein L35a</fullName>
    </alternativeName>
</protein>
<dbReference type="PANTHER" id="PTHR10902">
    <property type="entry name" value="60S RIBOSOMAL PROTEIN L35A"/>
    <property type="match status" value="1"/>
</dbReference>
<dbReference type="GO" id="GO:0006412">
    <property type="term" value="P:translation"/>
    <property type="evidence" value="ECO:0007669"/>
    <property type="project" value="InterPro"/>
</dbReference>
<evidence type="ECO:0000313" key="8">
    <source>
        <dbReference type="Proteomes" id="UP000759131"/>
    </source>
</evidence>
<evidence type="ECO:0000256" key="4">
    <source>
        <dbReference type="ARBA" id="ARBA00035228"/>
    </source>
</evidence>
<accession>A0A7R9Q4C6</accession>
<dbReference type="EMBL" id="OC864474">
    <property type="protein sequence ID" value="CAD7631730.1"/>
    <property type="molecule type" value="Genomic_DNA"/>
</dbReference>
<feature type="compositionally biased region" description="Low complexity" evidence="6">
    <location>
        <begin position="12"/>
        <end position="22"/>
    </location>
</feature>
<dbReference type="OrthoDB" id="1166329at2759"/>
<keyword evidence="2" id="KW-0689">Ribosomal protein</keyword>